<evidence type="ECO:0000256" key="5">
    <source>
        <dbReference type="SAM" id="Phobius"/>
    </source>
</evidence>
<feature type="domain" description="O-antigen ligase-related" evidence="6">
    <location>
        <begin position="244"/>
        <end position="398"/>
    </location>
</feature>
<feature type="transmembrane region" description="Helical" evidence="5">
    <location>
        <begin position="207"/>
        <end position="226"/>
    </location>
</feature>
<sequence>MGIALQPGPQVQSMLTATTIHLVMLALSCGIAAGAGFRWGRSQALGVGMAISMLSGTWFELDIAGLPISVATSTAIVLLIAYCIHSGRSIWSPVCGLDLAVGALALWNVIVDLNHSSGIVATGVRAYGEWVLPYVAGRYAVLHRGSLSALSPWFCGVVTAIAAGAVFEAFTSTNVWDQYLVPVDDKVLRPTGKRYGLLYRATGPTRHPIFLGLLMICMPPWFIANIEALRSNASRVPAMLWSGITIIAGILSTVSRGPLIGLVIASSFFVGLRSVFMRAVLLCSVLVGCVLVSMYWTSALALIDSTERKNSRRQVVVIDDQPELYSGSRNRVFVNRIYGPIVLRGGLMGYGTAATTGFPPNVPGLPTDPEVRHRLRVVDNSFINVGLRLGIVGLTLFVGVIGTAIATLITMRRNASTTFYPVGDYTIDAMASCLFAMSTLLATVFLAYDFAFWMLFQIGVVGGLASQQASVLRAVKY</sequence>
<keyword evidence="3 5" id="KW-1133">Transmembrane helix</keyword>
<comment type="subcellular location">
    <subcellularLocation>
        <location evidence="1">Membrane</location>
        <topology evidence="1">Multi-pass membrane protein</topology>
    </subcellularLocation>
</comment>
<gene>
    <name evidence="7" type="ORF">CA85_50960</name>
</gene>
<evidence type="ECO:0000256" key="3">
    <source>
        <dbReference type="ARBA" id="ARBA00022989"/>
    </source>
</evidence>
<feature type="transmembrane region" description="Helical" evidence="5">
    <location>
        <begin position="147"/>
        <end position="167"/>
    </location>
</feature>
<feature type="transmembrane region" description="Helical" evidence="5">
    <location>
        <begin position="238"/>
        <end position="269"/>
    </location>
</feature>
<dbReference type="InterPro" id="IPR007016">
    <property type="entry name" value="O-antigen_ligase-rel_domated"/>
</dbReference>
<keyword evidence="8" id="KW-1185">Reference proteome</keyword>
<dbReference type="AlphaFoldDB" id="A0A5C5WNC7"/>
<feature type="transmembrane region" description="Helical" evidence="5">
    <location>
        <begin position="61"/>
        <end position="84"/>
    </location>
</feature>
<feature type="transmembrane region" description="Helical" evidence="5">
    <location>
        <begin position="275"/>
        <end position="303"/>
    </location>
</feature>
<accession>A0A5C5WNC7</accession>
<dbReference type="OrthoDB" id="283956at2"/>
<keyword evidence="4 5" id="KW-0472">Membrane</keyword>
<proteinExistence type="predicted"/>
<dbReference type="GO" id="GO:0016020">
    <property type="term" value="C:membrane"/>
    <property type="evidence" value="ECO:0007669"/>
    <property type="project" value="UniProtKB-SubCell"/>
</dbReference>
<evidence type="ECO:0000259" key="6">
    <source>
        <dbReference type="Pfam" id="PF04932"/>
    </source>
</evidence>
<feature type="transmembrane region" description="Helical" evidence="5">
    <location>
        <begin position="20"/>
        <end position="40"/>
    </location>
</feature>
<evidence type="ECO:0000256" key="4">
    <source>
        <dbReference type="ARBA" id="ARBA00023136"/>
    </source>
</evidence>
<keyword evidence="2 5" id="KW-0812">Transmembrane</keyword>
<protein>
    <recommendedName>
        <fullName evidence="6">O-antigen ligase-related domain-containing protein</fullName>
    </recommendedName>
</protein>
<dbReference type="Proteomes" id="UP000318053">
    <property type="component" value="Unassembled WGS sequence"/>
</dbReference>
<reference evidence="7 8" key="1">
    <citation type="submission" date="2019-02" db="EMBL/GenBank/DDBJ databases">
        <title>Deep-cultivation of Planctomycetes and their phenomic and genomic characterization uncovers novel biology.</title>
        <authorList>
            <person name="Wiegand S."/>
            <person name="Jogler M."/>
            <person name="Boedeker C."/>
            <person name="Pinto D."/>
            <person name="Vollmers J."/>
            <person name="Rivas-Marin E."/>
            <person name="Kohn T."/>
            <person name="Peeters S.H."/>
            <person name="Heuer A."/>
            <person name="Rast P."/>
            <person name="Oberbeckmann S."/>
            <person name="Bunk B."/>
            <person name="Jeske O."/>
            <person name="Meyerdierks A."/>
            <person name="Storesund J.E."/>
            <person name="Kallscheuer N."/>
            <person name="Luecker S."/>
            <person name="Lage O.M."/>
            <person name="Pohl T."/>
            <person name="Merkel B.J."/>
            <person name="Hornburger P."/>
            <person name="Mueller R.-W."/>
            <person name="Bruemmer F."/>
            <person name="Labrenz M."/>
            <person name="Spormann A.M."/>
            <person name="Op Den Camp H."/>
            <person name="Overmann J."/>
            <person name="Amann R."/>
            <person name="Jetten M.S.M."/>
            <person name="Mascher T."/>
            <person name="Medema M.H."/>
            <person name="Devos D.P."/>
            <person name="Kaster A.-K."/>
            <person name="Ovreas L."/>
            <person name="Rohde M."/>
            <person name="Galperin M.Y."/>
            <person name="Jogler C."/>
        </authorList>
    </citation>
    <scope>NUCLEOTIDE SEQUENCE [LARGE SCALE GENOMIC DNA]</scope>
    <source>
        <strain evidence="7 8">CA85</strain>
    </source>
</reference>
<dbReference type="Pfam" id="PF04932">
    <property type="entry name" value="Wzy_C"/>
    <property type="match status" value="1"/>
</dbReference>
<evidence type="ECO:0000256" key="1">
    <source>
        <dbReference type="ARBA" id="ARBA00004141"/>
    </source>
</evidence>
<dbReference type="EMBL" id="SJPK01000032">
    <property type="protein sequence ID" value="TWT52128.1"/>
    <property type="molecule type" value="Genomic_DNA"/>
</dbReference>
<organism evidence="7 8">
    <name type="scientific">Allorhodopirellula solitaria</name>
    <dbReference type="NCBI Taxonomy" id="2527987"/>
    <lineage>
        <taxon>Bacteria</taxon>
        <taxon>Pseudomonadati</taxon>
        <taxon>Planctomycetota</taxon>
        <taxon>Planctomycetia</taxon>
        <taxon>Pirellulales</taxon>
        <taxon>Pirellulaceae</taxon>
        <taxon>Allorhodopirellula</taxon>
    </lineage>
</organism>
<evidence type="ECO:0000313" key="8">
    <source>
        <dbReference type="Proteomes" id="UP000318053"/>
    </source>
</evidence>
<evidence type="ECO:0000256" key="2">
    <source>
        <dbReference type="ARBA" id="ARBA00022692"/>
    </source>
</evidence>
<name>A0A5C5WNC7_9BACT</name>
<evidence type="ECO:0000313" key="7">
    <source>
        <dbReference type="EMBL" id="TWT52128.1"/>
    </source>
</evidence>
<feature type="transmembrane region" description="Helical" evidence="5">
    <location>
        <begin position="382"/>
        <end position="409"/>
    </location>
</feature>
<feature type="transmembrane region" description="Helical" evidence="5">
    <location>
        <begin position="429"/>
        <end position="448"/>
    </location>
</feature>
<feature type="transmembrane region" description="Helical" evidence="5">
    <location>
        <begin position="90"/>
        <end position="110"/>
    </location>
</feature>
<comment type="caution">
    <text evidence="7">The sequence shown here is derived from an EMBL/GenBank/DDBJ whole genome shotgun (WGS) entry which is preliminary data.</text>
</comment>
<dbReference type="RefSeq" id="WP_146394071.1">
    <property type="nucleotide sequence ID" value="NZ_SJPK01000032.1"/>
</dbReference>